<accession>A0ABM7V991</accession>
<dbReference type="EMBL" id="AP025225">
    <property type="protein sequence ID" value="BDB96359.1"/>
    <property type="molecule type" value="Genomic_DNA"/>
</dbReference>
<dbReference type="RefSeq" id="WP_236864670.1">
    <property type="nucleotide sequence ID" value="NZ_AP025225.1"/>
</dbReference>
<gene>
    <name evidence="5" type="ORF">HYD_4920</name>
</gene>
<dbReference type="InterPro" id="IPR036737">
    <property type="entry name" value="OmpA-like_sf"/>
</dbReference>
<keyword evidence="6" id="KW-1185">Reference proteome</keyword>
<dbReference type="SUPFAM" id="SSF103088">
    <property type="entry name" value="OmpA-like"/>
    <property type="match status" value="1"/>
</dbReference>
<dbReference type="PANTHER" id="PTHR30329">
    <property type="entry name" value="STATOR ELEMENT OF FLAGELLAR MOTOR COMPLEX"/>
    <property type="match status" value="1"/>
</dbReference>
<evidence type="ECO:0000256" key="1">
    <source>
        <dbReference type="PROSITE-ProRule" id="PRU00473"/>
    </source>
</evidence>
<keyword evidence="3" id="KW-0812">Transmembrane</keyword>
<keyword evidence="1 3" id="KW-0472">Membrane</keyword>
<sequence length="312" mass="35588">MMRNRENSDINIWPGFVDALSSVLIVMLFVFTVFIVSQFYLSQTVAIKSAAIKSLEKKMHSVEGILDKEKGEKKNIKRELLEFQHCILRLEEEKRLIEQEAEMLRQKLALALGENDKMAKNEESLRLTIGDLKEKTQKLDEKLQAALAARVKELTAYKSEFFGKLKEALRNRKDIKIVGDRFILQSEVLFEQGSADLGSDGKNKLQEIAKAIKGIIKTIPEEISWVLRVDGHTDDLPIKSGSRFASNWDLSTARAVSVVRFLIQQGMPEKNIAGAGFAEFHPLAKGKSNEQRKQNRRIELIFDQKAPYERQK</sequence>
<dbReference type="InterPro" id="IPR050330">
    <property type="entry name" value="Bact_OuterMem_StrucFunc"/>
</dbReference>
<name>A0ABM7V991_9PROT</name>
<feature type="domain" description="OmpA-like" evidence="4">
    <location>
        <begin position="178"/>
        <end position="306"/>
    </location>
</feature>
<evidence type="ECO:0000313" key="5">
    <source>
        <dbReference type="EMBL" id="BDB96359.1"/>
    </source>
</evidence>
<organism evidence="5 6">
    <name type="scientific">Candidatus Hydrogenosomobacter endosymbioticus</name>
    <dbReference type="NCBI Taxonomy" id="2558174"/>
    <lineage>
        <taxon>Bacteria</taxon>
        <taxon>Pseudomonadati</taxon>
        <taxon>Pseudomonadota</taxon>
        <taxon>Alphaproteobacteria</taxon>
        <taxon>Holosporales</taxon>
        <taxon>Holosporaceae</taxon>
        <taxon>Candidatus Hydrogenosomobacter</taxon>
    </lineage>
</organism>
<dbReference type="Pfam" id="PF00691">
    <property type="entry name" value="OmpA"/>
    <property type="match status" value="1"/>
</dbReference>
<feature type="coiled-coil region" evidence="2">
    <location>
        <begin position="52"/>
        <end position="149"/>
    </location>
</feature>
<feature type="transmembrane region" description="Helical" evidence="3">
    <location>
        <begin position="12"/>
        <end position="41"/>
    </location>
</feature>
<dbReference type="PANTHER" id="PTHR30329:SF21">
    <property type="entry name" value="LIPOPROTEIN YIAD-RELATED"/>
    <property type="match status" value="1"/>
</dbReference>
<protein>
    <recommendedName>
        <fullName evidence="4">OmpA-like domain-containing protein</fullName>
    </recommendedName>
</protein>
<evidence type="ECO:0000256" key="2">
    <source>
        <dbReference type="SAM" id="Coils"/>
    </source>
</evidence>
<dbReference type="Gene3D" id="3.30.1330.60">
    <property type="entry name" value="OmpA-like domain"/>
    <property type="match status" value="1"/>
</dbReference>
<dbReference type="CDD" id="cd07185">
    <property type="entry name" value="OmpA_C-like"/>
    <property type="match status" value="1"/>
</dbReference>
<evidence type="ECO:0000259" key="4">
    <source>
        <dbReference type="PROSITE" id="PS51123"/>
    </source>
</evidence>
<dbReference type="Proteomes" id="UP001320209">
    <property type="component" value="Chromosome"/>
</dbReference>
<evidence type="ECO:0000313" key="6">
    <source>
        <dbReference type="Proteomes" id="UP001320209"/>
    </source>
</evidence>
<reference evidence="5" key="1">
    <citation type="submission" date="2021-10" db="EMBL/GenBank/DDBJ databases">
        <title>Genome Sequence of The Candidatus Hydrogeosomobacter endosymbioticus, an Intracellular Bacterial Symbiont of the Anaerobic Ciliate GW7.</title>
        <authorList>
            <person name="Shiohama Y."/>
            <person name="Shinzato N."/>
        </authorList>
    </citation>
    <scope>NUCLEOTIDE SEQUENCE [LARGE SCALE GENOMIC DNA]</scope>
    <source>
        <strain evidence="5">200920</strain>
    </source>
</reference>
<dbReference type="PROSITE" id="PS51123">
    <property type="entry name" value="OMPA_2"/>
    <property type="match status" value="1"/>
</dbReference>
<keyword evidence="3" id="KW-1133">Transmembrane helix</keyword>
<keyword evidence="2" id="KW-0175">Coiled coil</keyword>
<dbReference type="InterPro" id="IPR006665">
    <property type="entry name" value="OmpA-like"/>
</dbReference>
<evidence type="ECO:0000256" key="3">
    <source>
        <dbReference type="SAM" id="Phobius"/>
    </source>
</evidence>
<proteinExistence type="predicted"/>